<dbReference type="GO" id="GO:0008381">
    <property type="term" value="F:mechanosensitive monoatomic ion channel activity"/>
    <property type="evidence" value="ECO:0007669"/>
    <property type="project" value="UniProtKB-ARBA"/>
</dbReference>
<comment type="similarity">
    <text evidence="2">Belongs to the MscS (TC 1.A.23) family.</text>
</comment>
<evidence type="ECO:0000256" key="6">
    <source>
        <dbReference type="ARBA" id="ARBA00023136"/>
    </source>
</evidence>
<feature type="transmembrane region" description="Helical" evidence="9">
    <location>
        <begin position="558"/>
        <end position="584"/>
    </location>
</feature>
<dbReference type="AlphaFoldDB" id="A0A7W3YE48"/>
<evidence type="ECO:0000313" key="14">
    <source>
        <dbReference type="Proteomes" id="UP000552587"/>
    </source>
</evidence>
<evidence type="ECO:0000256" key="2">
    <source>
        <dbReference type="ARBA" id="ARBA00008017"/>
    </source>
</evidence>
<dbReference type="SUPFAM" id="SSF82861">
    <property type="entry name" value="Mechanosensitive channel protein MscS (YggB), transmembrane region"/>
    <property type="match status" value="1"/>
</dbReference>
<dbReference type="InterPro" id="IPR052702">
    <property type="entry name" value="MscS-like_channel"/>
</dbReference>
<proteinExistence type="inferred from homology"/>
<feature type="signal peptide" evidence="10">
    <location>
        <begin position="1"/>
        <end position="27"/>
    </location>
</feature>
<feature type="chain" id="PRO_5030727744" evidence="10">
    <location>
        <begin position="28"/>
        <end position="849"/>
    </location>
</feature>
<dbReference type="Pfam" id="PF21082">
    <property type="entry name" value="MS_channel_3rd"/>
    <property type="match status" value="1"/>
</dbReference>
<dbReference type="InterPro" id="IPR006685">
    <property type="entry name" value="MscS_channel_2nd"/>
</dbReference>
<evidence type="ECO:0000259" key="11">
    <source>
        <dbReference type="Pfam" id="PF00924"/>
    </source>
</evidence>
<feature type="compositionally biased region" description="Low complexity" evidence="8">
    <location>
        <begin position="32"/>
        <end position="48"/>
    </location>
</feature>
<evidence type="ECO:0000256" key="10">
    <source>
        <dbReference type="SAM" id="SignalP"/>
    </source>
</evidence>
<evidence type="ECO:0000256" key="9">
    <source>
        <dbReference type="SAM" id="Phobius"/>
    </source>
</evidence>
<accession>A0A7W3YE48</accession>
<feature type="domain" description="Mechanosensitive ion channel MscS C-terminal" evidence="12">
    <location>
        <begin position="727"/>
        <end position="810"/>
    </location>
</feature>
<dbReference type="SUPFAM" id="SSF82689">
    <property type="entry name" value="Mechanosensitive channel protein MscS (YggB), C-terminal domain"/>
    <property type="match status" value="1"/>
</dbReference>
<keyword evidence="14" id="KW-1185">Reference proteome</keyword>
<evidence type="ECO:0000256" key="8">
    <source>
        <dbReference type="SAM" id="MobiDB-lite"/>
    </source>
</evidence>
<keyword evidence="4 9" id="KW-0812">Transmembrane</keyword>
<dbReference type="GO" id="GO:0005886">
    <property type="term" value="C:plasma membrane"/>
    <property type="evidence" value="ECO:0007669"/>
    <property type="project" value="UniProtKB-SubCell"/>
</dbReference>
<feature type="region of interest" description="Disordered" evidence="8">
    <location>
        <begin position="26"/>
        <end position="48"/>
    </location>
</feature>
<evidence type="ECO:0000256" key="5">
    <source>
        <dbReference type="ARBA" id="ARBA00022989"/>
    </source>
</evidence>
<dbReference type="InterPro" id="IPR011066">
    <property type="entry name" value="MscS_channel_C_sf"/>
</dbReference>
<feature type="transmembrane region" description="Helical" evidence="9">
    <location>
        <begin position="477"/>
        <end position="498"/>
    </location>
</feature>
<organism evidence="13 14">
    <name type="scientific">Marilutibacter penaei</name>
    <dbReference type="NCBI Taxonomy" id="2759900"/>
    <lineage>
        <taxon>Bacteria</taxon>
        <taxon>Pseudomonadati</taxon>
        <taxon>Pseudomonadota</taxon>
        <taxon>Gammaproteobacteria</taxon>
        <taxon>Lysobacterales</taxon>
        <taxon>Lysobacteraceae</taxon>
        <taxon>Marilutibacter</taxon>
    </lineage>
</organism>
<dbReference type="Gene3D" id="3.30.70.100">
    <property type="match status" value="1"/>
</dbReference>
<feature type="transmembrane region" description="Helical" evidence="9">
    <location>
        <begin position="638"/>
        <end position="659"/>
    </location>
</feature>
<evidence type="ECO:0000313" key="13">
    <source>
        <dbReference type="EMBL" id="MBB1087841.1"/>
    </source>
</evidence>
<dbReference type="InterPro" id="IPR023408">
    <property type="entry name" value="MscS_beta-dom_sf"/>
</dbReference>
<feature type="coiled-coil region" evidence="7">
    <location>
        <begin position="147"/>
        <end position="190"/>
    </location>
</feature>
<gene>
    <name evidence="13" type="ORF">H4F99_04980</name>
</gene>
<dbReference type="Gene3D" id="1.10.287.1260">
    <property type="match status" value="1"/>
</dbReference>
<dbReference type="RefSeq" id="WP_182668628.1">
    <property type="nucleotide sequence ID" value="NZ_JACHTE010000003.1"/>
</dbReference>
<feature type="transmembrane region" description="Helical" evidence="9">
    <location>
        <begin position="605"/>
        <end position="626"/>
    </location>
</feature>
<evidence type="ECO:0000259" key="12">
    <source>
        <dbReference type="Pfam" id="PF21082"/>
    </source>
</evidence>
<protein>
    <submittedName>
        <fullName evidence="13">Mechanosensitive ion channel</fullName>
    </submittedName>
</protein>
<dbReference type="Gene3D" id="2.30.30.60">
    <property type="match status" value="1"/>
</dbReference>
<evidence type="ECO:0000256" key="4">
    <source>
        <dbReference type="ARBA" id="ARBA00022692"/>
    </source>
</evidence>
<dbReference type="PANTHER" id="PTHR30347:SF1">
    <property type="entry name" value="MECHANOSENSITIVE CHANNEL MSCK"/>
    <property type="match status" value="1"/>
</dbReference>
<feature type="domain" description="Mechanosensitive ion channel MscS" evidence="11">
    <location>
        <begin position="653"/>
        <end position="719"/>
    </location>
</feature>
<evidence type="ECO:0000256" key="3">
    <source>
        <dbReference type="ARBA" id="ARBA00022475"/>
    </source>
</evidence>
<dbReference type="InterPro" id="IPR049278">
    <property type="entry name" value="MS_channel_C"/>
</dbReference>
<evidence type="ECO:0000256" key="1">
    <source>
        <dbReference type="ARBA" id="ARBA00004651"/>
    </source>
</evidence>
<keyword evidence="7" id="KW-0175">Coiled coil</keyword>
<keyword evidence="3" id="KW-1003">Cell membrane</keyword>
<keyword evidence="10" id="KW-0732">Signal</keyword>
<keyword evidence="5 9" id="KW-1133">Transmembrane helix</keyword>
<dbReference type="PANTHER" id="PTHR30347">
    <property type="entry name" value="POTASSIUM CHANNEL RELATED"/>
    <property type="match status" value="1"/>
</dbReference>
<dbReference type="EMBL" id="JACHTE010000003">
    <property type="protein sequence ID" value="MBB1087841.1"/>
    <property type="molecule type" value="Genomic_DNA"/>
</dbReference>
<sequence length="849" mass="92805">MPVRLLSLLLLVALGLQSALAPGPAMAQDAQGTTASEAGADGAAKDAGPQAIPVTELQDRADTDERFAEQVILRAGTEAASQHLGTELDAIIQSIQQKSTSFDTATLRALPVSYLDGLERHWKFDQRRLQEWDASLHASSDPYSKAAADLGQRRAEWQATLAAAESKGLASALLDQARQVIERLNEAEQALSPPLERYIELGRRANTAEAQIESGLAVVSDAIVHINRRLFHADSQPLADLAAGQAMQRNAMAALQQGIESEGRFISDYSASNHYNQRVLLVLQLALLPLLLWLSRHSRRRLADDAGGDGDSHAVQTDESSRRVLQRPLSSWLMLSMIGVLVFEPEAPLVLHQLAALVALVPVLRLLPPHAYRLLGPWPLVATGIYLLLRLATLLTPNVYLYRWYFLVLGVAAIALSAWLLLRARHGNLAQRTGRTGKALVAALWVSIVLLSIATIANVVGAFALSEMLVRGVVDCGYMALLLYVGLVVFKALMHLLIQERQRFRFRLSRDHATPLLDLLQRLATWTAVGGWIMFAMIRFRIFRPIEAWVTGVLGHEFGIGAITFSLGHVLVFVFGVFIAFWVAKTMRFILAEEITPRMSLPRGVGNSIASLSYYALLLVGLLVALSAAGFKVGQLTFIFGALGVGIGFGLQTVVNNFVSGLILMFERPIQPGDVVDIGTTSGNVREIGMRATTIKTFEGADVVVPNGSLLSENLTNWTLRDMFRRIEVKFGVAYGADPEQVIELIMGVLASEPGVSTHPEPRVFFMEFGASSLDFSARAWTRDYDNWLAIRSHLMIRIYATLNENGIEIPFPQRDLHLRSVSDEARDRLIEGARADGPPAPGTPSAAG</sequence>
<feature type="transmembrane region" description="Helical" evidence="9">
    <location>
        <begin position="349"/>
        <end position="367"/>
    </location>
</feature>
<dbReference type="InterPro" id="IPR010920">
    <property type="entry name" value="LSM_dom_sf"/>
</dbReference>
<feature type="transmembrane region" description="Helical" evidence="9">
    <location>
        <begin position="442"/>
        <end position="465"/>
    </location>
</feature>
<dbReference type="SUPFAM" id="SSF50182">
    <property type="entry name" value="Sm-like ribonucleoproteins"/>
    <property type="match status" value="1"/>
</dbReference>
<dbReference type="InterPro" id="IPR011014">
    <property type="entry name" value="MscS_channel_TM-2"/>
</dbReference>
<dbReference type="Proteomes" id="UP000552587">
    <property type="component" value="Unassembled WGS sequence"/>
</dbReference>
<feature type="transmembrane region" description="Helical" evidence="9">
    <location>
        <begin position="519"/>
        <end position="538"/>
    </location>
</feature>
<comment type="subcellular location">
    <subcellularLocation>
        <location evidence="1">Cell membrane</location>
        <topology evidence="1">Multi-pass membrane protein</topology>
    </subcellularLocation>
</comment>
<name>A0A7W3YE48_9GAMM</name>
<evidence type="ECO:0000256" key="7">
    <source>
        <dbReference type="SAM" id="Coils"/>
    </source>
</evidence>
<feature type="transmembrane region" description="Helical" evidence="9">
    <location>
        <begin position="374"/>
        <end position="392"/>
    </location>
</feature>
<comment type="caution">
    <text evidence="13">The sequence shown here is derived from an EMBL/GenBank/DDBJ whole genome shotgun (WGS) entry which is preliminary data.</text>
</comment>
<feature type="transmembrane region" description="Helical" evidence="9">
    <location>
        <begin position="404"/>
        <end position="422"/>
    </location>
</feature>
<keyword evidence="6 9" id="KW-0472">Membrane</keyword>
<dbReference type="Pfam" id="PF00924">
    <property type="entry name" value="MS_channel_2nd"/>
    <property type="match status" value="1"/>
</dbReference>
<reference evidence="13 14" key="1">
    <citation type="submission" date="2020-07" db="EMBL/GenBank/DDBJ databases">
        <authorList>
            <person name="Xu S."/>
            <person name="Li A."/>
        </authorList>
    </citation>
    <scope>NUCLEOTIDE SEQUENCE [LARGE SCALE GENOMIC DNA]</scope>
    <source>
        <strain evidence="13 14">SG-8</strain>
    </source>
</reference>